<reference evidence="1" key="1">
    <citation type="submission" date="2018-02" db="EMBL/GenBank/DDBJ databases">
        <title>Rhizophora mucronata_Transcriptome.</title>
        <authorList>
            <person name="Meera S.P."/>
            <person name="Sreeshan A."/>
            <person name="Augustine A."/>
        </authorList>
    </citation>
    <scope>NUCLEOTIDE SEQUENCE</scope>
    <source>
        <tissue evidence="1">Leaf</tissue>
    </source>
</reference>
<accession>A0A2P2JEP0</accession>
<dbReference type="EMBL" id="GGEC01011465">
    <property type="protein sequence ID" value="MBW91948.1"/>
    <property type="molecule type" value="Transcribed_RNA"/>
</dbReference>
<organism evidence="1">
    <name type="scientific">Rhizophora mucronata</name>
    <name type="common">Asiatic mangrove</name>
    <dbReference type="NCBI Taxonomy" id="61149"/>
    <lineage>
        <taxon>Eukaryota</taxon>
        <taxon>Viridiplantae</taxon>
        <taxon>Streptophyta</taxon>
        <taxon>Embryophyta</taxon>
        <taxon>Tracheophyta</taxon>
        <taxon>Spermatophyta</taxon>
        <taxon>Magnoliopsida</taxon>
        <taxon>eudicotyledons</taxon>
        <taxon>Gunneridae</taxon>
        <taxon>Pentapetalae</taxon>
        <taxon>rosids</taxon>
        <taxon>fabids</taxon>
        <taxon>Malpighiales</taxon>
        <taxon>Rhizophoraceae</taxon>
        <taxon>Rhizophora</taxon>
    </lineage>
</organism>
<protein>
    <submittedName>
        <fullName evidence="1">Uncharacterized protein</fullName>
    </submittedName>
</protein>
<sequence length="60" mass="6991">MLTYLSSGRQNKYSKFQCMSLDNLPLESCIPGRQVYSIRAWPIALRFLPLHPKKDHKGKQ</sequence>
<name>A0A2P2JEP0_RHIMU</name>
<dbReference type="AlphaFoldDB" id="A0A2P2JEP0"/>
<proteinExistence type="predicted"/>
<evidence type="ECO:0000313" key="1">
    <source>
        <dbReference type="EMBL" id="MBW91948.1"/>
    </source>
</evidence>